<evidence type="ECO:0000313" key="3">
    <source>
        <dbReference type="Proteomes" id="UP001150238"/>
    </source>
</evidence>
<organism evidence="2 3">
    <name type="scientific">Lentinula lateritia</name>
    <dbReference type="NCBI Taxonomy" id="40482"/>
    <lineage>
        <taxon>Eukaryota</taxon>
        <taxon>Fungi</taxon>
        <taxon>Dikarya</taxon>
        <taxon>Basidiomycota</taxon>
        <taxon>Agaricomycotina</taxon>
        <taxon>Agaricomycetes</taxon>
        <taxon>Agaricomycetidae</taxon>
        <taxon>Agaricales</taxon>
        <taxon>Marasmiineae</taxon>
        <taxon>Omphalotaceae</taxon>
        <taxon>Lentinula</taxon>
    </lineage>
</organism>
<proteinExistence type="predicted"/>
<evidence type="ECO:0000256" key="1">
    <source>
        <dbReference type="SAM" id="Coils"/>
    </source>
</evidence>
<dbReference type="SUPFAM" id="SSF81383">
    <property type="entry name" value="F-box domain"/>
    <property type="match status" value="1"/>
</dbReference>
<name>A0A9W8ZWR5_9AGAR</name>
<dbReference type="GO" id="GO:0031146">
    <property type="term" value="P:SCF-dependent proteasomal ubiquitin-dependent protein catabolic process"/>
    <property type="evidence" value="ECO:0007669"/>
    <property type="project" value="TreeGrafter"/>
</dbReference>
<dbReference type="AlphaFoldDB" id="A0A9W8ZWR5"/>
<dbReference type="PANTHER" id="PTHR16134">
    <property type="entry name" value="F-BOX/TPR REPEAT PROTEIN POF3"/>
    <property type="match status" value="1"/>
</dbReference>
<dbReference type="GO" id="GO:0019005">
    <property type="term" value="C:SCF ubiquitin ligase complex"/>
    <property type="evidence" value="ECO:0007669"/>
    <property type="project" value="TreeGrafter"/>
</dbReference>
<gene>
    <name evidence="2" type="ORF">C8J55DRAFT_564642</name>
</gene>
<dbReference type="Proteomes" id="UP001150238">
    <property type="component" value="Unassembled WGS sequence"/>
</dbReference>
<dbReference type="InterPro" id="IPR032675">
    <property type="entry name" value="LRR_dom_sf"/>
</dbReference>
<dbReference type="InterPro" id="IPR036047">
    <property type="entry name" value="F-box-like_dom_sf"/>
</dbReference>
<accession>A0A9W8ZWR5</accession>
<protein>
    <recommendedName>
        <fullName evidence="4">F-box domain-containing protein</fullName>
    </recommendedName>
</protein>
<evidence type="ECO:0008006" key="4">
    <source>
        <dbReference type="Google" id="ProtNLM"/>
    </source>
</evidence>
<sequence>MSVPRPLQILEILRNILSHCEDQTNLQNVLVCKSWSEIALDVLWYEVTDLRRFVALFGRETDDRNSTWEYVETPSFTSWQRFEKVYQNRIRKLAPRSPDTKYLPALGVISKIRTGSPLLPKLHTLEWFGLSGAGLAEPSVMFMHESVRAFRVDELSHTVFTSSFTSWCEAVSTRMPFLDTLTFCVSPSQKCQKLLLALAQRLPNLKNLHIPCFRDPSVMLLGLQDKIAPKLTTFEICSLDNHPPTSVLKGPPQYPAFNDLQKLTAYCTYSFATQLSRRISSKSMRDIDVISMDPDLETSENVRGLISQIASSFHTLKSLALTFTRLKSCVLDHMPLYPSVDVLVQLQDLYPLLNNCKNITCLELHSPYPPSLDDADIETICRSWPHLETFRLCHQPGRLLPRREKRLTLKALSHFSFHCPDIRTLGLYVDATRRYIPDFTSVELERFQNLKNLEFGPSPIDNPARVAQCLAQLCDFELPTITFGSDWENPDKVSVDINTKWKDKWEAVQGALEVMIEMQEKIDKLEKEVESLRSETGAMLWA</sequence>
<feature type="coiled-coil region" evidence="1">
    <location>
        <begin position="508"/>
        <end position="535"/>
    </location>
</feature>
<keyword evidence="1" id="KW-0175">Coiled coil</keyword>
<evidence type="ECO:0000313" key="2">
    <source>
        <dbReference type="EMBL" id="KAJ4469071.1"/>
    </source>
</evidence>
<dbReference type="SUPFAM" id="SSF52047">
    <property type="entry name" value="RNI-like"/>
    <property type="match status" value="1"/>
</dbReference>
<comment type="caution">
    <text evidence="2">The sequence shown here is derived from an EMBL/GenBank/DDBJ whole genome shotgun (WGS) entry which is preliminary data.</text>
</comment>
<reference evidence="2" key="2">
    <citation type="journal article" date="2023" name="Proc. Natl. Acad. Sci. U.S.A.">
        <title>A global phylogenomic analysis of the shiitake genus Lentinula.</title>
        <authorList>
            <person name="Sierra-Patev S."/>
            <person name="Min B."/>
            <person name="Naranjo-Ortiz M."/>
            <person name="Looney B."/>
            <person name="Konkel Z."/>
            <person name="Slot J.C."/>
            <person name="Sakamoto Y."/>
            <person name="Steenwyk J.L."/>
            <person name="Rokas A."/>
            <person name="Carro J."/>
            <person name="Camarero S."/>
            <person name="Ferreira P."/>
            <person name="Molpeceres G."/>
            <person name="Ruiz-Duenas F.J."/>
            <person name="Serrano A."/>
            <person name="Henrissat B."/>
            <person name="Drula E."/>
            <person name="Hughes K.W."/>
            <person name="Mata J.L."/>
            <person name="Ishikawa N.K."/>
            <person name="Vargas-Isla R."/>
            <person name="Ushijima S."/>
            <person name="Smith C.A."/>
            <person name="Donoghue J."/>
            <person name="Ahrendt S."/>
            <person name="Andreopoulos W."/>
            <person name="He G."/>
            <person name="LaButti K."/>
            <person name="Lipzen A."/>
            <person name="Ng V."/>
            <person name="Riley R."/>
            <person name="Sandor L."/>
            <person name="Barry K."/>
            <person name="Martinez A.T."/>
            <person name="Xiao Y."/>
            <person name="Gibbons J.G."/>
            <person name="Terashima K."/>
            <person name="Grigoriev I.V."/>
            <person name="Hibbett D."/>
        </authorList>
    </citation>
    <scope>NUCLEOTIDE SEQUENCE</scope>
    <source>
        <strain evidence="2">Sp2 HRB7682 ss15</strain>
    </source>
</reference>
<reference evidence="2" key="1">
    <citation type="submission" date="2022-08" db="EMBL/GenBank/DDBJ databases">
        <authorList>
            <consortium name="DOE Joint Genome Institute"/>
            <person name="Min B."/>
            <person name="Riley R."/>
            <person name="Sierra-Patev S."/>
            <person name="Naranjo-Ortiz M."/>
            <person name="Looney B."/>
            <person name="Konkel Z."/>
            <person name="Slot J.C."/>
            <person name="Sakamoto Y."/>
            <person name="Steenwyk J.L."/>
            <person name="Rokas A."/>
            <person name="Carro J."/>
            <person name="Camarero S."/>
            <person name="Ferreira P."/>
            <person name="Molpeceres G."/>
            <person name="Ruiz-Duenas F.J."/>
            <person name="Serrano A."/>
            <person name="Henrissat B."/>
            <person name="Drula E."/>
            <person name="Hughes K.W."/>
            <person name="Mata J.L."/>
            <person name="Ishikawa N.K."/>
            <person name="Vargas-Isla R."/>
            <person name="Ushijima S."/>
            <person name="Smith C.A."/>
            <person name="Ahrendt S."/>
            <person name="Andreopoulos W."/>
            <person name="He G."/>
            <person name="Labutti K."/>
            <person name="Lipzen A."/>
            <person name="Ng V."/>
            <person name="Sandor L."/>
            <person name="Barry K."/>
            <person name="Martinez A.T."/>
            <person name="Xiao Y."/>
            <person name="Gibbons J.G."/>
            <person name="Terashima K."/>
            <person name="Hibbett D.S."/>
            <person name="Grigoriev I.V."/>
        </authorList>
    </citation>
    <scope>NUCLEOTIDE SEQUENCE</scope>
    <source>
        <strain evidence="2">Sp2 HRB7682 ss15</strain>
    </source>
</reference>
<dbReference type="PANTHER" id="PTHR16134:SF148">
    <property type="entry name" value="S-PHASE KINASE-ASSOCIATED PROTEIN 2, ISOFORM A"/>
    <property type="match status" value="1"/>
</dbReference>
<dbReference type="EMBL" id="JANVFS010000036">
    <property type="protein sequence ID" value="KAJ4469071.1"/>
    <property type="molecule type" value="Genomic_DNA"/>
</dbReference>
<dbReference type="Gene3D" id="3.80.10.10">
    <property type="entry name" value="Ribonuclease Inhibitor"/>
    <property type="match status" value="1"/>
</dbReference>